<reference evidence="2 3" key="1">
    <citation type="journal article" date="2018" name="Antonie Van Leeuwenhoek">
        <title>Larkinella terrae sp. nov., isolated from soil on Jeju Island, South Korea.</title>
        <authorList>
            <person name="Ten L.N."/>
            <person name="Jeon J."/>
            <person name="Park S.J."/>
            <person name="Park S."/>
            <person name="Lee S.Y."/>
            <person name="Kim M.K."/>
            <person name="Jung H.Y."/>
        </authorList>
    </citation>
    <scope>NUCLEOTIDE SEQUENCE [LARGE SCALE GENOMIC DNA]</scope>
    <source>
        <strain evidence="2 3">KCTC 52001</strain>
    </source>
</reference>
<comment type="caution">
    <text evidence="2">The sequence shown here is derived from an EMBL/GenBank/DDBJ whole genome shotgun (WGS) entry which is preliminary data.</text>
</comment>
<dbReference type="RefSeq" id="WP_154175216.1">
    <property type="nucleotide sequence ID" value="NZ_WJXZ01000006.1"/>
</dbReference>
<feature type="compositionally biased region" description="Basic and acidic residues" evidence="1">
    <location>
        <begin position="38"/>
        <end position="49"/>
    </location>
</feature>
<organism evidence="2 3">
    <name type="scientific">Larkinella terrae</name>
    <dbReference type="NCBI Taxonomy" id="2025311"/>
    <lineage>
        <taxon>Bacteria</taxon>
        <taxon>Pseudomonadati</taxon>
        <taxon>Bacteroidota</taxon>
        <taxon>Cytophagia</taxon>
        <taxon>Cytophagales</taxon>
        <taxon>Spirosomataceae</taxon>
        <taxon>Larkinella</taxon>
    </lineage>
</organism>
<evidence type="ECO:0000313" key="3">
    <source>
        <dbReference type="Proteomes" id="UP000441754"/>
    </source>
</evidence>
<feature type="compositionally biased region" description="Basic residues" evidence="1">
    <location>
        <begin position="50"/>
        <end position="61"/>
    </location>
</feature>
<evidence type="ECO:0000256" key="1">
    <source>
        <dbReference type="SAM" id="MobiDB-lite"/>
    </source>
</evidence>
<dbReference type="Proteomes" id="UP000441754">
    <property type="component" value="Unassembled WGS sequence"/>
</dbReference>
<gene>
    <name evidence="2" type="ORF">GJJ30_11040</name>
</gene>
<name>A0A7K0EJ55_9BACT</name>
<feature type="region of interest" description="Disordered" evidence="1">
    <location>
        <begin position="1"/>
        <end position="24"/>
    </location>
</feature>
<accession>A0A7K0EJ55</accession>
<sequence length="61" mass="7140">MPADEPKRPGRKTKAPEEKTQPLYVKVSPASIEILDQQENKSKFVDKAIKEKHRRDSRRRP</sequence>
<protein>
    <submittedName>
        <fullName evidence="2">Uncharacterized protein</fullName>
    </submittedName>
</protein>
<evidence type="ECO:0000313" key="2">
    <source>
        <dbReference type="EMBL" id="MRS61824.1"/>
    </source>
</evidence>
<proteinExistence type="predicted"/>
<keyword evidence="3" id="KW-1185">Reference proteome</keyword>
<feature type="compositionally biased region" description="Basic and acidic residues" evidence="1">
    <location>
        <begin position="1"/>
        <end position="20"/>
    </location>
</feature>
<dbReference type="EMBL" id="WJXZ01000006">
    <property type="protein sequence ID" value="MRS61824.1"/>
    <property type="molecule type" value="Genomic_DNA"/>
</dbReference>
<dbReference type="AlphaFoldDB" id="A0A7K0EJ55"/>
<feature type="region of interest" description="Disordered" evidence="1">
    <location>
        <begin position="38"/>
        <end position="61"/>
    </location>
</feature>